<feature type="domain" description="Nephrocystin 3-like N-terminal" evidence="2">
    <location>
        <begin position="31"/>
        <end position="184"/>
    </location>
</feature>
<organism evidence="3 4">
    <name type="scientific">Macrolepiota fuliginosa MF-IS2</name>
    <dbReference type="NCBI Taxonomy" id="1400762"/>
    <lineage>
        <taxon>Eukaryota</taxon>
        <taxon>Fungi</taxon>
        <taxon>Dikarya</taxon>
        <taxon>Basidiomycota</taxon>
        <taxon>Agaricomycotina</taxon>
        <taxon>Agaricomycetes</taxon>
        <taxon>Agaricomycetidae</taxon>
        <taxon>Agaricales</taxon>
        <taxon>Agaricineae</taxon>
        <taxon>Agaricaceae</taxon>
        <taxon>Macrolepiota</taxon>
    </lineage>
</organism>
<keyword evidence="4" id="KW-1185">Reference proteome</keyword>
<evidence type="ECO:0000259" key="2">
    <source>
        <dbReference type="Pfam" id="PF24883"/>
    </source>
</evidence>
<evidence type="ECO:0000256" key="1">
    <source>
        <dbReference type="ARBA" id="ARBA00022737"/>
    </source>
</evidence>
<reference evidence="3" key="1">
    <citation type="submission" date="2020-11" db="EMBL/GenBank/DDBJ databases">
        <authorList>
            <consortium name="DOE Joint Genome Institute"/>
            <person name="Ahrendt S."/>
            <person name="Riley R."/>
            <person name="Andreopoulos W."/>
            <person name="Labutti K."/>
            <person name="Pangilinan J."/>
            <person name="Ruiz-Duenas F.J."/>
            <person name="Barrasa J.M."/>
            <person name="Sanchez-Garcia M."/>
            <person name="Camarero S."/>
            <person name="Miyauchi S."/>
            <person name="Serrano A."/>
            <person name="Linde D."/>
            <person name="Babiker R."/>
            <person name="Drula E."/>
            <person name="Ayuso-Fernandez I."/>
            <person name="Pacheco R."/>
            <person name="Padilla G."/>
            <person name="Ferreira P."/>
            <person name="Barriuso J."/>
            <person name="Kellner H."/>
            <person name="Castanera R."/>
            <person name="Alfaro M."/>
            <person name="Ramirez L."/>
            <person name="Pisabarro A.G."/>
            <person name="Kuo A."/>
            <person name="Tritt A."/>
            <person name="Lipzen A."/>
            <person name="He G."/>
            <person name="Yan M."/>
            <person name="Ng V."/>
            <person name="Cullen D."/>
            <person name="Martin F."/>
            <person name="Rosso M.-N."/>
            <person name="Henrissat B."/>
            <person name="Hibbett D."/>
            <person name="Martinez A.T."/>
            <person name="Grigoriev I.V."/>
        </authorList>
    </citation>
    <scope>NUCLEOTIDE SEQUENCE</scope>
    <source>
        <strain evidence="3">MF-IS2</strain>
    </source>
</reference>
<evidence type="ECO:0000313" key="3">
    <source>
        <dbReference type="EMBL" id="KAF9442948.1"/>
    </source>
</evidence>
<accession>A0A9P5X1U5</accession>
<dbReference type="Proteomes" id="UP000807342">
    <property type="component" value="Unassembled WGS sequence"/>
</dbReference>
<gene>
    <name evidence="3" type="ORF">P691DRAFT_680498</name>
</gene>
<dbReference type="Pfam" id="PF24883">
    <property type="entry name" value="NPHP3_N"/>
    <property type="match status" value="1"/>
</dbReference>
<keyword evidence="1" id="KW-0677">Repeat</keyword>
<proteinExistence type="predicted"/>
<dbReference type="AlphaFoldDB" id="A0A9P5X1U5"/>
<feature type="non-terminal residue" evidence="3">
    <location>
        <position position="1"/>
    </location>
</feature>
<dbReference type="PANTHER" id="PTHR10039">
    <property type="entry name" value="AMELOGENIN"/>
    <property type="match status" value="1"/>
</dbReference>
<comment type="caution">
    <text evidence="3">The sequence shown here is derived from an EMBL/GenBank/DDBJ whole genome shotgun (WGS) entry which is preliminary data.</text>
</comment>
<sequence>LFEASITGTEIDSQARHPPPRCYPNTCITVTKGIKSWMGGSGKQLLWLYGFAGVGKTAIAQTIGEFAMDNILCAAFFFSRKRKHNDPSRLFISIAYQLASRNEDYRHQVTYQLVQDLGLLQKDMRTQFKKLLVEPLSTLKLEKKLLIIIDGLDECDGDAAQREIILLISRASSSLPVVWMICSRPEYHIKHTFLSTDLRIECRRRELRVDDSEARRDIETFIRSGLQEIKEEYPAVDARAGDNWPAAEDVGKIINAAAGLFVYAAILIKFIRDPTYADPESQIKAVVDFIENSPASTTNPLHYLDQIYEQILSSVQEALLDLALQLLGIAAFYPKLPVLHLANLVGVTPNKFYAALNRLYSVVEVPLPENASTDSLHIFHPSFIDYLKDSKRSGRFKIDENAIHAHFAIRCFGVLGMTKLKFAKELAWTPKQSDTPALSLAHQILAYTTANVWTACTNLGDAADVELFNVIANFKYPFLRHIEDKIPVAQFSEFSLWLLRQVRKHKLQEIVQPVQWEEGYLKETFGSVTIDGNSENTLRAFAIGTGSNRIIAMLSSDFLILSLEG</sequence>
<dbReference type="OrthoDB" id="4760524at2759"/>
<dbReference type="Gene3D" id="3.40.50.300">
    <property type="entry name" value="P-loop containing nucleotide triphosphate hydrolases"/>
    <property type="match status" value="1"/>
</dbReference>
<dbReference type="InterPro" id="IPR027417">
    <property type="entry name" value="P-loop_NTPase"/>
</dbReference>
<dbReference type="InterPro" id="IPR056884">
    <property type="entry name" value="NPHP3-like_N"/>
</dbReference>
<evidence type="ECO:0000313" key="4">
    <source>
        <dbReference type="Proteomes" id="UP000807342"/>
    </source>
</evidence>
<dbReference type="SUPFAM" id="SSF52540">
    <property type="entry name" value="P-loop containing nucleoside triphosphate hydrolases"/>
    <property type="match status" value="1"/>
</dbReference>
<dbReference type="EMBL" id="MU151541">
    <property type="protein sequence ID" value="KAF9442948.1"/>
    <property type="molecule type" value="Genomic_DNA"/>
</dbReference>
<protein>
    <recommendedName>
        <fullName evidence="2">Nephrocystin 3-like N-terminal domain-containing protein</fullName>
    </recommendedName>
</protein>
<name>A0A9P5X1U5_9AGAR</name>